<dbReference type="RefSeq" id="WP_169931395.1">
    <property type="nucleotide sequence ID" value="NZ_PIPR01000003.1"/>
</dbReference>
<feature type="domain" description="YCII-related" evidence="2">
    <location>
        <begin position="1"/>
        <end position="85"/>
    </location>
</feature>
<dbReference type="Gene3D" id="3.30.70.1060">
    <property type="entry name" value="Dimeric alpha+beta barrel"/>
    <property type="match status" value="1"/>
</dbReference>
<dbReference type="Proteomes" id="UP000287766">
    <property type="component" value="Unassembled WGS sequence"/>
</dbReference>
<dbReference type="InterPro" id="IPR051807">
    <property type="entry name" value="Sec-metab_biosynth-assoc"/>
</dbReference>
<protein>
    <recommendedName>
        <fullName evidence="2">YCII-related domain-containing protein</fullName>
    </recommendedName>
</protein>
<evidence type="ECO:0000313" key="4">
    <source>
        <dbReference type="Proteomes" id="UP000287766"/>
    </source>
</evidence>
<dbReference type="NCBIfam" id="NF009508">
    <property type="entry name" value="PRK12866.1"/>
    <property type="match status" value="1"/>
</dbReference>
<dbReference type="PANTHER" id="PTHR33606:SF3">
    <property type="entry name" value="PROTEIN YCII"/>
    <property type="match status" value="1"/>
</dbReference>
<proteinExistence type="inferred from homology"/>
<sequence length="98" mass="11136">MHFVLVYEVAEDYLERRGQYREEHLKLGWQAADRGELVLGGAVGDPIDRAHLVFNVDSAAVVEAFAKADPYVRNGLIKRYQIMPWHTVIGELATQPTR</sequence>
<dbReference type="InterPro" id="IPR005545">
    <property type="entry name" value="YCII"/>
</dbReference>
<accession>A0A7Z6ZS07</accession>
<organism evidence="3 4">
    <name type="scientific">Pseudidiomarina aestuarii</name>
    <dbReference type="NCBI Taxonomy" id="624146"/>
    <lineage>
        <taxon>Bacteria</taxon>
        <taxon>Pseudomonadati</taxon>
        <taxon>Pseudomonadota</taxon>
        <taxon>Gammaproteobacteria</taxon>
        <taxon>Alteromonadales</taxon>
        <taxon>Idiomarinaceae</taxon>
        <taxon>Pseudidiomarina</taxon>
    </lineage>
</organism>
<dbReference type="InterPro" id="IPR011008">
    <property type="entry name" value="Dimeric_a/b-barrel"/>
</dbReference>
<dbReference type="AlphaFoldDB" id="A0A7Z6ZS07"/>
<evidence type="ECO:0000259" key="2">
    <source>
        <dbReference type="Pfam" id="PF03795"/>
    </source>
</evidence>
<dbReference type="SUPFAM" id="SSF54909">
    <property type="entry name" value="Dimeric alpha+beta barrel"/>
    <property type="match status" value="1"/>
</dbReference>
<evidence type="ECO:0000313" key="3">
    <source>
        <dbReference type="EMBL" id="RUO39128.1"/>
    </source>
</evidence>
<evidence type="ECO:0000256" key="1">
    <source>
        <dbReference type="ARBA" id="ARBA00007689"/>
    </source>
</evidence>
<dbReference type="PANTHER" id="PTHR33606">
    <property type="entry name" value="PROTEIN YCII"/>
    <property type="match status" value="1"/>
</dbReference>
<gene>
    <name evidence="3" type="ORF">CWE22_10225</name>
</gene>
<name>A0A7Z6ZS07_9GAMM</name>
<comment type="caution">
    <text evidence="3">The sequence shown here is derived from an EMBL/GenBank/DDBJ whole genome shotgun (WGS) entry which is preliminary data.</text>
</comment>
<reference evidence="4" key="1">
    <citation type="journal article" date="2018" name="Front. Microbiol.">
        <title>Genome-Based Analysis Reveals the Taxonomy and Diversity of the Family Idiomarinaceae.</title>
        <authorList>
            <person name="Liu Y."/>
            <person name="Lai Q."/>
            <person name="Shao Z."/>
        </authorList>
    </citation>
    <scope>NUCLEOTIDE SEQUENCE [LARGE SCALE GENOMIC DNA]</scope>
    <source>
        <strain evidence="4">KYW314</strain>
    </source>
</reference>
<comment type="similarity">
    <text evidence="1">Belongs to the YciI family.</text>
</comment>
<keyword evidence="4" id="KW-1185">Reference proteome</keyword>
<dbReference type="EMBL" id="PIPR01000003">
    <property type="protein sequence ID" value="RUO39128.1"/>
    <property type="molecule type" value="Genomic_DNA"/>
</dbReference>
<dbReference type="Pfam" id="PF03795">
    <property type="entry name" value="YCII"/>
    <property type="match status" value="1"/>
</dbReference>